<dbReference type="GO" id="GO:0034599">
    <property type="term" value="P:cellular response to oxidative stress"/>
    <property type="evidence" value="ECO:0007669"/>
    <property type="project" value="TreeGrafter"/>
</dbReference>
<keyword evidence="1" id="KW-0812">Transmembrane</keyword>
<dbReference type="STRING" id="50990.A0A4Y7QER9"/>
<evidence type="ECO:0000256" key="1">
    <source>
        <dbReference type="SAM" id="Phobius"/>
    </source>
</evidence>
<protein>
    <submittedName>
        <fullName evidence="2">Uncharacterized protein</fullName>
    </submittedName>
</protein>
<dbReference type="EMBL" id="ML170162">
    <property type="protein sequence ID" value="TDL26173.1"/>
    <property type="molecule type" value="Genomic_DNA"/>
</dbReference>
<dbReference type="PANTHER" id="PTHR45694">
    <property type="entry name" value="GLUTAREDOXIN 2"/>
    <property type="match status" value="1"/>
</dbReference>
<keyword evidence="1" id="KW-1133">Transmembrane helix</keyword>
<dbReference type="Proteomes" id="UP000294933">
    <property type="component" value="Unassembled WGS sequence"/>
</dbReference>
<dbReference type="OrthoDB" id="423313at2759"/>
<organism evidence="2 3">
    <name type="scientific">Rickenella mellea</name>
    <dbReference type="NCBI Taxonomy" id="50990"/>
    <lineage>
        <taxon>Eukaryota</taxon>
        <taxon>Fungi</taxon>
        <taxon>Dikarya</taxon>
        <taxon>Basidiomycota</taxon>
        <taxon>Agaricomycotina</taxon>
        <taxon>Agaricomycetes</taxon>
        <taxon>Hymenochaetales</taxon>
        <taxon>Rickenellaceae</taxon>
        <taxon>Rickenella</taxon>
    </lineage>
</organism>
<sequence length="294" mass="31529">MAHRRTASSAAALLHSLQLPSLPQPSSSSRTTAKMKRSFISSIVDAAPQNNKLRASAFALFTLLALAAYGLLGGSIPIARIDFISASPPPHPRPLSAAQRASAAALAAAGPHHPPHQEIVLTRAQELGALTSFLAALPANSLPAYIDPSQPIDPQLILDFDTRSPHALDELEDVITQVWQRNPVVVFSKFYSPASREIKKIIGEMNLRPEPTIFEVDQRVDTEVLSPLLLRLTRAHELPVLVIGGEPIRAGDMPALRAVAKSGKLRTLAKAAGAIVDGGKGKGRKEHKFNKHKA</sequence>
<keyword evidence="1" id="KW-0472">Membrane</keyword>
<keyword evidence="3" id="KW-1185">Reference proteome</keyword>
<dbReference type="PANTHER" id="PTHR45694:SF18">
    <property type="entry name" value="GLUTAREDOXIN-1-RELATED"/>
    <property type="match status" value="1"/>
</dbReference>
<dbReference type="GO" id="GO:0005737">
    <property type="term" value="C:cytoplasm"/>
    <property type="evidence" value="ECO:0007669"/>
    <property type="project" value="TreeGrafter"/>
</dbReference>
<dbReference type="VEuPathDB" id="FungiDB:BD410DRAFT_784227"/>
<dbReference type="AlphaFoldDB" id="A0A4Y7QER9"/>
<dbReference type="PROSITE" id="PS51354">
    <property type="entry name" value="GLUTAREDOXIN_2"/>
    <property type="match status" value="1"/>
</dbReference>
<dbReference type="InterPro" id="IPR036249">
    <property type="entry name" value="Thioredoxin-like_sf"/>
</dbReference>
<evidence type="ECO:0000313" key="2">
    <source>
        <dbReference type="EMBL" id="TDL26173.1"/>
    </source>
</evidence>
<gene>
    <name evidence="2" type="ORF">BD410DRAFT_784227</name>
</gene>
<proteinExistence type="predicted"/>
<evidence type="ECO:0000313" key="3">
    <source>
        <dbReference type="Proteomes" id="UP000294933"/>
    </source>
</evidence>
<dbReference type="SUPFAM" id="SSF52833">
    <property type="entry name" value="Thioredoxin-like"/>
    <property type="match status" value="1"/>
</dbReference>
<dbReference type="GO" id="GO:0015038">
    <property type="term" value="F:glutathione disulfide oxidoreductase activity"/>
    <property type="evidence" value="ECO:0007669"/>
    <property type="project" value="TreeGrafter"/>
</dbReference>
<accession>A0A4Y7QER9</accession>
<feature type="transmembrane region" description="Helical" evidence="1">
    <location>
        <begin position="53"/>
        <end position="72"/>
    </location>
</feature>
<name>A0A4Y7QER9_9AGAM</name>
<dbReference type="Gene3D" id="3.40.30.10">
    <property type="entry name" value="Glutaredoxin"/>
    <property type="match status" value="1"/>
</dbReference>
<reference evidence="2 3" key="1">
    <citation type="submission" date="2018-06" db="EMBL/GenBank/DDBJ databases">
        <title>A transcriptomic atlas of mushroom development highlights an independent origin of complex multicellularity.</title>
        <authorList>
            <consortium name="DOE Joint Genome Institute"/>
            <person name="Krizsan K."/>
            <person name="Almasi E."/>
            <person name="Merenyi Z."/>
            <person name="Sahu N."/>
            <person name="Viragh M."/>
            <person name="Koszo T."/>
            <person name="Mondo S."/>
            <person name="Kiss B."/>
            <person name="Balint B."/>
            <person name="Kues U."/>
            <person name="Barry K."/>
            <person name="Hegedus J.C."/>
            <person name="Henrissat B."/>
            <person name="Johnson J."/>
            <person name="Lipzen A."/>
            <person name="Ohm R."/>
            <person name="Nagy I."/>
            <person name="Pangilinan J."/>
            <person name="Yan J."/>
            <person name="Xiong Y."/>
            <person name="Grigoriev I.V."/>
            <person name="Hibbett D.S."/>
            <person name="Nagy L.G."/>
        </authorList>
    </citation>
    <scope>NUCLEOTIDE SEQUENCE [LARGE SCALE GENOMIC DNA]</scope>
    <source>
        <strain evidence="2 3">SZMC22713</strain>
    </source>
</reference>